<dbReference type="Pfam" id="PF04055">
    <property type="entry name" value="Radical_SAM"/>
    <property type="match status" value="1"/>
</dbReference>
<dbReference type="SFLD" id="SFLDF00562">
    <property type="entry name" value="HemN-like__clustered_with_heat"/>
    <property type="match status" value="1"/>
</dbReference>
<evidence type="ECO:0000259" key="12">
    <source>
        <dbReference type="PROSITE" id="PS50174"/>
    </source>
</evidence>
<evidence type="ECO:0000256" key="7">
    <source>
        <dbReference type="ARBA" id="ARBA00023014"/>
    </source>
</evidence>
<keyword evidence="7" id="KW-0411">Iron-sulfur</keyword>
<evidence type="ECO:0000256" key="4">
    <source>
        <dbReference type="ARBA" id="ARBA00022691"/>
    </source>
</evidence>
<evidence type="ECO:0000256" key="9">
    <source>
        <dbReference type="ARBA" id="ARBA00033094"/>
    </source>
</evidence>
<dbReference type="InterPro" id="IPR004559">
    <property type="entry name" value="HemW-like"/>
</dbReference>
<dbReference type="InterPro" id="IPR013785">
    <property type="entry name" value="Aldolase_TIM"/>
</dbReference>
<evidence type="ECO:0000256" key="1">
    <source>
        <dbReference type="ARBA" id="ARBA00006100"/>
    </source>
</evidence>
<reference evidence="14 15" key="2">
    <citation type="journal article" date="2018" name="New Phytol.">
        <title>High intraspecific genome diversity in the model arbuscular mycorrhizal symbiont Rhizophagus irregularis.</title>
        <authorList>
            <person name="Chen E.C.H."/>
            <person name="Morin E."/>
            <person name="Beaudet D."/>
            <person name="Noel J."/>
            <person name="Yildirir G."/>
            <person name="Ndikumana S."/>
            <person name="Charron P."/>
            <person name="St-Onge C."/>
            <person name="Giorgi J."/>
            <person name="Kruger M."/>
            <person name="Marton T."/>
            <person name="Ropars J."/>
            <person name="Grigoriev I.V."/>
            <person name="Hainaut M."/>
            <person name="Henrissat B."/>
            <person name="Roux C."/>
            <person name="Martin F."/>
            <person name="Corradi N."/>
        </authorList>
    </citation>
    <scope>NUCLEOTIDE SEQUENCE [LARGE SCALE GENOMIC DNA]</scope>
    <source>
        <strain evidence="14 15">DAOM 197198</strain>
    </source>
</reference>
<dbReference type="AlphaFoldDB" id="A0A2P4PYE1"/>
<evidence type="ECO:0000256" key="10">
    <source>
        <dbReference type="ARBA" id="ARBA00045130"/>
    </source>
</evidence>
<keyword evidence="3" id="KW-0349">Heme</keyword>
<feature type="domain" description="Radical SAM core" evidence="13">
    <location>
        <begin position="20"/>
        <end position="258"/>
    </location>
</feature>
<feature type="compositionally biased region" description="Low complexity" evidence="11">
    <location>
        <begin position="737"/>
        <end position="746"/>
    </location>
</feature>
<dbReference type="VEuPathDB" id="FungiDB:RhiirFUN_008845"/>
<dbReference type="NCBIfam" id="TIGR00539">
    <property type="entry name" value="hemN_rel"/>
    <property type="match status" value="1"/>
</dbReference>
<keyword evidence="6" id="KW-0408">Iron</keyword>
<dbReference type="InterPro" id="IPR034505">
    <property type="entry name" value="Coproporphyrinogen-III_oxidase"/>
</dbReference>
<evidence type="ECO:0000256" key="3">
    <source>
        <dbReference type="ARBA" id="ARBA00022617"/>
    </source>
</evidence>
<protein>
    <recommendedName>
        <fullName evidence="2">Radical S-adenosyl methionine domain-containing protein 1, mitochondrial</fullName>
    </recommendedName>
    <alternativeName>
        <fullName evidence="9">Putative heme chaperone</fullName>
    </alternativeName>
</protein>
<dbReference type="GO" id="GO:0006779">
    <property type="term" value="P:porphyrin-containing compound biosynthetic process"/>
    <property type="evidence" value="ECO:0007669"/>
    <property type="project" value="InterPro"/>
</dbReference>
<dbReference type="GO" id="GO:0004109">
    <property type="term" value="F:coproporphyrinogen oxidase activity"/>
    <property type="evidence" value="ECO:0007669"/>
    <property type="project" value="InterPro"/>
</dbReference>
<feature type="compositionally biased region" description="Basic and acidic residues" evidence="11">
    <location>
        <begin position="788"/>
        <end position="815"/>
    </location>
</feature>
<dbReference type="VEuPathDB" id="FungiDB:RhiirFUN_008844"/>
<dbReference type="EMBL" id="AUPC02000121">
    <property type="protein sequence ID" value="POG70403.1"/>
    <property type="molecule type" value="Genomic_DNA"/>
</dbReference>
<feature type="compositionally biased region" description="Basic residues" evidence="11">
    <location>
        <begin position="775"/>
        <end position="787"/>
    </location>
</feature>
<organism evidence="14 15">
    <name type="scientific">Rhizophagus irregularis (strain DAOM 181602 / DAOM 197198 / MUCL 43194)</name>
    <name type="common">Arbuscular mycorrhizal fungus</name>
    <name type="synonym">Glomus intraradices</name>
    <dbReference type="NCBI Taxonomy" id="747089"/>
    <lineage>
        <taxon>Eukaryota</taxon>
        <taxon>Fungi</taxon>
        <taxon>Fungi incertae sedis</taxon>
        <taxon>Mucoromycota</taxon>
        <taxon>Glomeromycotina</taxon>
        <taxon>Glomeromycetes</taxon>
        <taxon>Glomerales</taxon>
        <taxon>Glomeraceae</taxon>
        <taxon>Rhizophagus</taxon>
    </lineage>
</organism>
<sequence>MDYIPYLLKIYKLAIDHKSYLLKQPLMIYIHWPFCKSKCTYCNFNKYINPKPDHERMKNSLISEIKDYVQKHDMKGRIIHSIYFGGGTPSLALPSTFEAILNTIANEFILPSNTEITMEGNPTSTETGKLQNFHSIGINRLSLGLQSLNDMELKRLGRDHTSKEAISAIKESIKIFRENVTFDLMFGREGQTVDDWKVELKNALEIASDHISLYELTIKKGTPLYKDFIKGKFKKPSFDNLADLYNITLDITKLYGFQQYEVSNFQRNEKYSKHNYGYWSGLDYLGIGPGAHGRLTDPKNKMRYRTIRRLYPENWMKQCEETGEGIAKYEQMNLEDIKNELILFGLRTRIGIPRIRFKKYSQGQELEEYLNMDQVNRFIKDGFLIWENNNIEHNKGWILNDFDEEIQNGGLRPTKKGLALKDIFNKIIVKMGLAGPKIKQRIPADPRNLTWSNDKTQFGYKMLSKMGWSPGKGLGINEDGEKEYIKPSFKQDNLGIGATKKSIDNWLDNSSAFDKLLKGLNDKIQTTEKVEESDEKEKNGRVSEQYNIDDKPKIDKVESKKKKKKKKENGVKNKDKDIISISNLQPSSSLSTVNNISNSRSLYTIRMAHRAKFLKSKKAAVQNSDRLNEIFGIKSSKDSINDCINTGSVSTTKDITISSGFNEESGAENFKDEIGKVDIITKVNGISSHEYFAQKMKGLRISGIRSDGLANYDNKTNDDIDERPSFSMNDEQDIKISDNSSKSTNTNKKRKINYEMNVDLLVNDNDNNSSNDKSIKRKKKEKKKNKKSKEYDRKETREYRNETRKYSNYKNDGKDKHKKKKIHVDKDKTL</sequence>
<dbReference type="GO" id="GO:0046872">
    <property type="term" value="F:metal ion binding"/>
    <property type="evidence" value="ECO:0007669"/>
    <property type="project" value="UniProtKB-KW"/>
</dbReference>
<accession>A0A2P4PYE1</accession>
<keyword evidence="5" id="KW-0479">Metal-binding</keyword>
<dbReference type="SFLD" id="SFLDG01065">
    <property type="entry name" value="anaerobic_coproporphyrinogen-I"/>
    <property type="match status" value="1"/>
</dbReference>
<dbReference type="InterPro" id="IPR058240">
    <property type="entry name" value="rSAM_sf"/>
</dbReference>
<dbReference type="Proteomes" id="UP000018888">
    <property type="component" value="Unassembled WGS sequence"/>
</dbReference>
<feature type="region of interest" description="Disordered" evidence="11">
    <location>
        <begin position="528"/>
        <end position="550"/>
    </location>
</feature>
<dbReference type="GO" id="GO:0005739">
    <property type="term" value="C:mitochondrion"/>
    <property type="evidence" value="ECO:0007669"/>
    <property type="project" value="TreeGrafter"/>
</dbReference>
<comment type="caution">
    <text evidence="14">The sequence shown here is derived from an EMBL/GenBank/DDBJ whole genome shotgun (WGS) entry which is preliminary data.</text>
</comment>
<keyword evidence="15" id="KW-1185">Reference proteome</keyword>
<comment type="similarity">
    <text evidence="1">Belongs to the anaerobic coproporphyrinogen-III oxidase family. HemW subfamily.</text>
</comment>
<dbReference type="SMART" id="SM00729">
    <property type="entry name" value="Elp3"/>
    <property type="match status" value="1"/>
</dbReference>
<evidence type="ECO:0000256" key="5">
    <source>
        <dbReference type="ARBA" id="ARBA00022723"/>
    </source>
</evidence>
<feature type="compositionally biased region" description="Basic and acidic residues" evidence="11">
    <location>
        <begin position="715"/>
        <end position="724"/>
    </location>
</feature>
<feature type="domain" description="G-patch" evidence="12">
    <location>
        <begin position="455"/>
        <end position="501"/>
    </location>
</feature>
<dbReference type="InterPro" id="IPR007197">
    <property type="entry name" value="rSAM"/>
</dbReference>
<dbReference type="SFLD" id="SFLDS00029">
    <property type="entry name" value="Radical_SAM"/>
    <property type="match status" value="1"/>
</dbReference>
<gene>
    <name evidence="14" type="ORF">GLOIN_2v1775876</name>
</gene>
<feature type="compositionally biased region" description="Basic and acidic residues" evidence="11">
    <location>
        <begin position="528"/>
        <end position="541"/>
    </location>
</feature>
<evidence type="ECO:0000313" key="14">
    <source>
        <dbReference type="EMBL" id="POG70403.1"/>
    </source>
</evidence>
<dbReference type="InterPro" id="IPR006638">
    <property type="entry name" value="Elp3/MiaA/NifB-like_rSAM"/>
</dbReference>
<dbReference type="Pfam" id="PF01585">
    <property type="entry name" value="G-patch"/>
    <property type="match status" value="1"/>
</dbReference>
<feature type="compositionally biased region" description="Low complexity" evidence="11">
    <location>
        <begin position="763"/>
        <end position="772"/>
    </location>
</feature>
<keyword evidence="4" id="KW-0949">S-adenosyl-L-methionine</keyword>
<proteinExistence type="inferred from homology"/>
<dbReference type="GO" id="GO:0003676">
    <property type="term" value="F:nucleic acid binding"/>
    <property type="evidence" value="ECO:0007669"/>
    <property type="project" value="InterPro"/>
</dbReference>
<comment type="function">
    <text evidence="10">May be a heme chaperone, appears to bind heme. Homologous bacterial proteins do not have oxygen-independent coproporphyrinogen-III oxidase activity. Binds 1 [4Fe-4S] cluster. The cluster is coordinated with 3 cysteines and an exchangeable S-adenosyl-L-methionine.</text>
</comment>
<dbReference type="PANTHER" id="PTHR13932:SF5">
    <property type="entry name" value="RADICAL S-ADENOSYL METHIONINE DOMAIN-CONTAINING PROTEIN 1, MITOCHONDRIAL"/>
    <property type="match status" value="1"/>
</dbReference>
<evidence type="ECO:0000256" key="6">
    <source>
        <dbReference type="ARBA" id="ARBA00023004"/>
    </source>
</evidence>
<dbReference type="PANTHER" id="PTHR13932">
    <property type="entry name" value="COPROPORPHYRINIGEN III OXIDASE"/>
    <property type="match status" value="1"/>
</dbReference>
<dbReference type="SMART" id="SM00443">
    <property type="entry name" value="G_patch"/>
    <property type="match status" value="1"/>
</dbReference>
<feature type="region of interest" description="Disordered" evidence="11">
    <location>
        <begin position="707"/>
        <end position="830"/>
    </location>
</feature>
<dbReference type="GO" id="GO:0051539">
    <property type="term" value="F:4 iron, 4 sulfur cluster binding"/>
    <property type="evidence" value="ECO:0007669"/>
    <property type="project" value="InterPro"/>
</dbReference>
<dbReference type="PROSITE" id="PS51918">
    <property type="entry name" value="RADICAL_SAM"/>
    <property type="match status" value="1"/>
</dbReference>
<dbReference type="InterPro" id="IPR000467">
    <property type="entry name" value="G_patch_dom"/>
</dbReference>
<evidence type="ECO:0000256" key="8">
    <source>
        <dbReference type="ARBA" id="ARBA00023186"/>
    </source>
</evidence>
<evidence type="ECO:0000256" key="2">
    <source>
        <dbReference type="ARBA" id="ARBA00014678"/>
    </source>
</evidence>
<dbReference type="SUPFAM" id="SSF102114">
    <property type="entry name" value="Radical SAM enzymes"/>
    <property type="match status" value="1"/>
</dbReference>
<dbReference type="SFLD" id="SFLDF00288">
    <property type="entry name" value="HemN-like__clustered_with_nucl"/>
    <property type="match status" value="1"/>
</dbReference>
<evidence type="ECO:0000313" key="15">
    <source>
        <dbReference type="Proteomes" id="UP000018888"/>
    </source>
</evidence>
<evidence type="ECO:0000256" key="11">
    <source>
        <dbReference type="SAM" id="MobiDB-lite"/>
    </source>
</evidence>
<evidence type="ECO:0000259" key="13">
    <source>
        <dbReference type="PROSITE" id="PS51918"/>
    </source>
</evidence>
<dbReference type="Gene3D" id="3.20.20.70">
    <property type="entry name" value="Aldolase class I"/>
    <property type="match status" value="1"/>
</dbReference>
<dbReference type="PROSITE" id="PS50174">
    <property type="entry name" value="G_PATCH"/>
    <property type="match status" value="1"/>
</dbReference>
<name>A0A2P4PYE1_RHIID</name>
<dbReference type="CDD" id="cd01335">
    <property type="entry name" value="Radical_SAM"/>
    <property type="match status" value="1"/>
</dbReference>
<reference evidence="14 15" key="1">
    <citation type="journal article" date="2013" name="Proc. Natl. Acad. Sci. U.S.A.">
        <title>Genome of an arbuscular mycorrhizal fungus provides insight into the oldest plant symbiosis.</title>
        <authorList>
            <person name="Tisserant E."/>
            <person name="Malbreil M."/>
            <person name="Kuo A."/>
            <person name="Kohler A."/>
            <person name="Symeonidi A."/>
            <person name="Balestrini R."/>
            <person name="Charron P."/>
            <person name="Duensing N."/>
            <person name="Frei Dit Frey N."/>
            <person name="Gianinazzi-Pearson V."/>
            <person name="Gilbert L.B."/>
            <person name="Handa Y."/>
            <person name="Herr J.R."/>
            <person name="Hijri M."/>
            <person name="Koul R."/>
            <person name="Kawaguchi M."/>
            <person name="Krajinski F."/>
            <person name="Lammers P.J."/>
            <person name="Masclaux F.G."/>
            <person name="Murat C."/>
            <person name="Morin E."/>
            <person name="Ndikumana S."/>
            <person name="Pagni M."/>
            <person name="Petitpierre D."/>
            <person name="Requena N."/>
            <person name="Rosikiewicz P."/>
            <person name="Riley R."/>
            <person name="Saito K."/>
            <person name="San Clemente H."/>
            <person name="Shapiro H."/>
            <person name="van Tuinen D."/>
            <person name="Becard G."/>
            <person name="Bonfante P."/>
            <person name="Paszkowski U."/>
            <person name="Shachar-Hill Y.Y."/>
            <person name="Tuskan G.A."/>
            <person name="Young P.W."/>
            <person name="Sanders I.R."/>
            <person name="Henrissat B."/>
            <person name="Rensing S.A."/>
            <person name="Grigoriev I.V."/>
            <person name="Corradi N."/>
            <person name="Roux C."/>
            <person name="Martin F."/>
        </authorList>
    </citation>
    <scope>NUCLEOTIDE SEQUENCE [LARGE SCALE GENOMIC DNA]</scope>
    <source>
        <strain evidence="14 15">DAOM 197198</strain>
    </source>
</reference>
<keyword evidence="8" id="KW-0143">Chaperone</keyword>